<protein>
    <submittedName>
        <fullName evidence="2">Uncharacterized protein</fullName>
    </submittedName>
</protein>
<feature type="region of interest" description="Disordered" evidence="1">
    <location>
        <begin position="38"/>
        <end position="64"/>
    </location>
</feature>
<accession>A0A345XQH8</accession>
<evidence type="ECO:0000313" key="3">
    <source>
        <dbReference type="Proteomes" id="UP000254425"/>
    </source>
</evidence>
<dbReference type="Proteomes" id="UP000254425">
    <property type="component" value="Chromosome"/>
</dbReference>
<organism evidence="2 3">
    <name type="scientific">Streptomyces armeniacus</name>
    <dbReference type="NCBI Taxonomy" id="83291"/>
    <lineage>
        <taxon>Bacteria</taxon>
        <taxon>Bacillati</taxon>
        <taxon>Actinomycetota</taxon>
        <taxon>Actinomycetes</taxon>
        <taxon>Kitasatosporales</taxon>
        <taxon>Streptomycetaceae</taxon>
        <taxon>Streptomyces</taxon>
    </lineage>
</organism>
<dbReference type="AlphaFoldDB" id="A0A345XQH8"/>
<dbReference type="EMBL" id="CP031320">
    <property type="protein sequence ID" value="AXK33894.1"/>
    <property type="molecule type" value="Genomic_DNA"/>
</dbReference>
<evidence type="ECO:0000313" key="2">
    <source>
        <dbReference type="EMBL" id="AXK33894.1"/>
    </source>
</evidence>
<gene>
    <name evidence="2" type="ORF">DVA86_15720</name>
</gene>
<sequence>MNDTSEITSALIRGSQAGICYWDRYSLCGTKTMRKVFKSPQTMTATPGNRPPQPPRNEGRGGSP</sequence>
<evidence type="ECO:0000256" key="1">
    <source>
        <dbReference type="SAM" id="MobiDB-lite"/>
    </source>
</evidence>
<proteinExistence type="predicted"/>
<name>A0A345XQH8_9ACTN</name>
<dbReference type="KEGG" id="sarm:DVA86_15720"/>
<keyword evidence="3" id="KW-1185">Reference proteome</keyword>
<reference evidence="2 3" key="1">
    <citation type="submission" date="2018-07" db="EMBL/GenBank/DDBJ databases">
        <title>Draft genome of the type strain Streptomyces armeniacus ATCC 15676.</title>
        <authorList>
            <person name="Labana P."/>
            <person name="Gosse J.T."/>
            <person name="Boddy C.N."/>
        </authorList>
    </citation>
    <scope>NUCLEOTIDE SEQUENCE [LARGE SCALE GENOMIC DNA]</scope>
    <source>
        <strain evidence="2 3">ATCC 15676</strain>
    </source>
</reference>